<dbReference type="SUPFAM" id="SSF47781">
    <property type="entry name" value="RuvA domain 2-like"/>
    <property type="match status" value="1"/>
</dbReference>
<reference evidence="8" key="1">
    <citation type="submission" date="2016-04" db="EMBL/GenBank/DDBJ databases">
        <authorList>
            <person name="Evans L.H."/>
            <person name="Alamgir A."/>
            <person name="Owens N."/>
            <person name="Weber N.D."/>
            <person name="Virtaneva K."/>
            <person name="Barbian K."/>
            <person name="Babar A."/>
            <person name="Rosenke K."/>
        </authorList>
    </citation>
    <scope>NUCLEOTIDE SEQUENCE</scope>
    <source>
        <strain evidence="8">86</strain>
    </source>
</reference>
<evidence type="ECO:0000313" key="8">
    <source>
        <dbReference type="EMBL" id="SBV97054.1"/>
    </source>
</evidence>
<keyword evidence="8" id="KW-0347">Helicase</keyword>
<dbReference type="InterPro" id="IPR011114">
    <property type="entry name" value="RuvA_C"/>
</dbReference>
<feature type="domain" description="Helix-hairpin-helix DNA-binding motif class 1" evidence="7">
    <location>
        <begin position="107"/>
        <end position="126"/>
    </location>
</feature>
<comment type="caution">
    <text evidence="6">Lacks conserved residue(s) required for the propagation of feature annotation.</text>
</comment>
<dbReference type="InterPro" id="IPR036267">
    <property type="entry name" value="RuvA_C_sf"/>
</dbReference>
<dbReference type="Gene3D" id="2.40.50.140">
    <property type="entry name" value="Nucleic acid-binding proteins"/>
    <property type="match status" value="1"/>
</dbReference>
<comment type="similarity">
    <text evidence="6">Belongs to the RuvA family.</text>
</comment>
<dbReference type="InterPro" id="IPR010994">
    <property type="entry name" value="RuvA_2-like"/>
</dbReference>
<keyword evidence="8" id="KW-0547">Nucleotide-binding</keyword>
<evidence type="ECO:0000256" key="5">
    <source>
        <dbReference type="ARBA" id="ARBA00023204"/>
    </source>
</evidence>
<dbReference type="Pfam" id="PF01330">
    <property type="entry name" value="RuvA_N"/>
    <property type="match status" value="1"/>
</dbReference>
<dbReference type="GO" id="GO:0006281">
    <property type="term" value="P:DNA repair"/>
    <property type="evidence" value="ECO:0007669"/>
    <property type="project" value="UniProtKB-UniRule"/>
</dbReference>
<dbReference type="Gene3D" id="1.10.8.10">
    <property type="entry name" value="DNA helicase RuvA subunit, C-terminal domain"/>
    <property type="match status" value="1"/>
</dbReference>
<sequence length="217" mass="21878">MIARLRGTVAAVELETAVIDVGGVGYLVSCPGRALAKLQVGQPATLWVETVVREDAILLYGFLAQEDKAWFRRLTTVQGVGAKVALAILSVLAPDALARAIAAQDKAALGRASGVGPKLAARILSELKDKAVGLATGPAFVPAASAAAPEGEDARAKVAREATSALVNLGYGASDAFAVVSAAIGAAGETVPTVEQAIAAALKEIARAQALTGRGAE</sequence>
<evidence type="ECO:0000256" key="4">
    <source>
        <dbReference type="ARBA" id="ARBA00023172"/>
    </source>
</evidence>
<dbReference type="EMBL" id="FLUO01000001">
    <property type="protein sequence ID" value="SBV97054.1"/>
    <property type="molecule type" value="Genomic_DNA"/>
</dbReference>
<dbReference type="InterPro" id="IPR013849">
    <property type="entry name" value="DNA_helicase_Holl-junc_RuvA_I"/>
</dbReference>
<evidence type="ECO:0000256" key="3">
    <source>
        <dbReference type="ARBA" id="ARBA00023125"/>
    </source>
</evidence>
<dbReference type="GO" id="GO:0048476">
    <property type="term" value="C:Holliday junction resolvase complex"/>
    <property type="evidence" value="ECO:0007669"/>
    <property type="project" value="UniProtKB-UniRule"/>
</dbReference>
<dbReference type="InterPro" id="IPR000085">
    <property type="entry name" value="RuvA"/>
</dbReference>
<comment type="domain">
    <text evidence="6">Has three domains with a flexible linker between the domains II and III and assumes an 'L' shape. Domain III is highly mobile and contacts RuvB.</text>
</comment>
<dbReference type="HAMAP" id="MF_00031">
    <property type="entry name" value="DNA_HJ_migration_RuvA"/>
    <property type="match status" value="1"/>
</dbReference>
<keyword evidence="4 6" id="KW-0233">DNA recombination</keyword>
<proteinExistence type="inferred from homology"/>
<accession>A0A212JC81</accession>
<evidence type="ECO:0000259" key="7">
    <source>
        <dbReference type="SMART" id="SM00278"/>
    </source>
</evidence>
<comment type="subunit">
    <text evidence="6">Homotetramer. Forms an RuvA(8)-RuvB(12)-Holliday junction (HJ) complex. HJ DNA is sandwiched between 2 RuvA tetramers; dsDNA enters through RuvA and exits via RuvB. An RuvB hexamer assembles on each DNA strand where it exits the tetramer. Each RuvB hexamer is contacted by two RuvA subunits (via domain III) on 2 adjacent RuvB subunits; this complex drives branch migration. In the full resolvosome a probable DNA-RuvA(4)-RuvB(12)-RuvC(2) complex forms which resolves the HJ.</text>
</comment>
<dbReference type="SMART" id="SM00278">
    <property type="entry name" value="HhH1"/>
    <property type="match status" value="2"/>
</dbReference>
<dbReference type="AlphaFoldDB" id="A0A212JC81"/>
<dbReference type="SUPFAM" id="SSF50249">
    <property type="entry name" value="Nucleic acid-binding proteins"/>
    <property type="match status" value="1"/>
</dbReference>
<dbReference type="GO" id="GO:0000400">
    <property type="term" value="F:four-way junction DNA binding"/>
    <property type="evidence" value="ECO:0007669"/>
    <property type="project" value="UniProtKB-UniRule"/>
</dbReference>
<evidence type="ECO:0000256" key="1">
    <source>
        <dbReference type="ARBA" id="ARBA00022490"/>
    </source>
</evidence>
<dbReference type="CDD" id="cd14332">
    <property type="entry name" value="UBA_RuvA_C"/>
    <property type="match status" value="1"/>
</dbReference>
<dbReference type="InterPro" id="IPR003583">
    <property type="entry name" value="Hlx-hairpin-Hlx_DNA-bd_motif"/>
</dbReference>
<keyword evidence="1 6" id="KW-0963">Cytoplasm</keyword>
<comment type="function">
    <text evidence="6">The RuvA-RuvB-RuvC complex processes Holliday junction (HJ) DNA during genetic recombination and DNA repair, while the RuvA-RuvB complex plays an important role in the rescue of blocked DNA replication forks via replication fork reversal (RFR). RuvA specifically binds to HJ cruciform DNA, conferring on it an open structure. The RuvB hexamer acts as an ATP-dependent pump, pulling dsDNA into and through the RuvAB complex. HJ branch migration allows RuvC to scan DNA until it finds its consensus sequence, where it cleaves and resolves the cruciform DNA.</text>
</comment>
<dbReference type="GO" id="GO:0009379">
    <property type="term" value="C:Holliday junction helicase complex"/>
    <property type="evidence" value="ECO:0007669"/>
    <property type="project" value="InterPro"/>
</dbReference>
<dbReference type="Pfam" id="PF14520">
    <property type="entry name" value="HHH_5"/>
    <property type="match status" value="1"/>
</dbReference>
<dbReference type="NCBIfam" id="TIGR00084">
    <property type="entry name" value="ruvA"/>
    <property type="match status" value="1"/>
</dbReference>
<dbReference type="SUPFAM" id="SSF46929">
    <property type="entry name" value="DNA helicase RuvA subunit, C-terminal domain"/>
    <property type="match status" value="1"/>
</dbReference>
<dbReference type="GO" id="GO:0016787">
    <property type="term" value="F:hydrolase activity"/>
    <property type="evidence" value="ECO:0007669"/>
    <property type="project" value="UniProtKB-KW"/>
</dbReference>
<dbReference type="Gene3D" id="1.10.150.20">
    <property type="entry name" value="5' to 3' exonuclease, C-terminal subdomain"/>
    <property type="match status" value="1"/>
</dbReference>
<dbReference type="GO" id="GO:0005524">
    <property type="term" value="F:ATP binding"/>
    <property type="evidence" value="ECO:0007669"/>
    <property type="project" value="InterPro"/>
</dbReference>
<gene>
    <name evidence="6 8" type="primary">ruvA</name>
    <name evidence="8" type="ORF">KL86APRO_10837</name>
</gene>
<protein>
    <recommendedName>
        <fullName evidence="6">Holliday junction branch migration complex subunit RuvA</fullName>
    </recommendedName>
</protein>
<keyword evidence="8" id="KW-0378">Hydrolase</keyword>
<dbReference type="InterPro" id="IPR012340">
    <property type="entry name" value="NA-bd_OB-fold"/>
</dbReference>
<organism evidence="8">
    <name type="scientific">uncultured Alphaproteobacteria bacterium</name>
    <dbReference type="NCBI Taxonomy" id="91750"/>
    <lineage>
        <taxon>Bacteria</taxon>
        <taxon>Pseudomonadati</taxon>
        <taxon>Pseudomonadota</taxon>
        <taxon>Alphaproteobacteria</taxon>
        <taxon>environmental samples</taxon>
    </lineage>
</organism>
<comment type="subcellular location">
    <subcellularLocation>
        <location evidence="6">Cytoplasm</location>
    </subcellularLocation>
</comment>
<evidence type="ECO:0000256" key="2">
    <source>
        <dbReference type="ARBA" id="ARBA00022763"/>
    </source>
</evidence>
<dbReference type="GO" id="GO:0005737">
    <property type="term" value="C:cytoplasm"/>
    <property type="evidence" value="ECO:0007669"/>
    <property type="project" value="UniProtKB-SubCell"/>
</dbReference>
<keyword evidence="5 6" id="KW-0234">DNA repair</keyword>
<feature type="region of interest" description="Domain III" evidence="6">
    <location>
        <begin position="154"/>
        <end position="217"/>
    </location>
</feature>
<keyword evidence="8" id="KW-0067">ATP-binding</keyword>
<dbReference type="GO" id="GO:0009378">
    <property type="term" value="F:four-way junction helicase activity"/>
    <property type="evidence" value="ECO:0007669"/>
    <property type="project" value="InterPro"/>
</dbReference>
<keyword evidence="2 6" id="KW-0227">DNA damage</keyword>
<keyword evidence="3 6" id="KW-0238">DNA-binding</keyword>
<name>A0A212JC81_9PROT</name>
<dbReference type="Pfam" id="PF07499">
    <property type="entry name" value="RuvA_C"/>
    <property type="match status" value="1"/>
</dbReference>
<evidence type="ECO:0000256" key="6">
    <source>
        <dbReference type="HAMAP-Rule" id="MF_00031"/>
    </source>
</evidence>
<feature type="domain" description="Helix-hairpin-helix DNA-binding motif class 1" evidence="7">
    <location>
        <begin position="72"/>
        <end position="91"/>
    </location>
</feature>
<dbReference type="GO" id="GO:0006310">
    <property type="term" value="P:DNA recombination"/>
    <property type="evidence" value="ECO:0007669"/>
    <property type="project" value="UniProtKB-UniRule"/>
</dbReference>